<dbReference type="GO" id="GO:0005829">
    <property type="term" value="C:cytosol"/>
    <property type="evidence" value="ECO:0007669"/>
    <property type="project" value="TreeGrafter"/>
</dbReference>
<dbReference type="OrthoDB" id="9776368at2"/>
<protein>
    <submittedName>
        <fullName evidence="1">Phosphoglycolate phosphatase</fullName>
    </submittedName>
</protein>
<reference evidence="1 2" key="1">
    <citation type="submission" date="2017-10" db="EMBL/GenBank/DDBJ databases">
        <title>Sequencing the genomes of 1000 actinobacteria strains.</title>
        <authorList>
            <person name="Klenk H.-P."/>
        </authorList>
    </citation>
    <scope>NUCLEOTIDE SEQUENCE [LARGE SCALE GENOMIC DNA]</scope>
    <source>
        <strain evidence="1 2">DSM 21574</strain>
    </source>
</reference>
<dbReference type="Pfam" id="PF13419">
    <property type="entry name" value="HAD_2"/>
    <property type="match status" value="1"/>
</dbReference>
<dbReference type="PANTHER" id="PTHR43434:SF20">
    <property type="entry name" value="5'-NUCLEOTIDASE"/>
    <property type="match status" value="1"/>
</dbReference>
<dbReference type="EMBL" id="PDJH01000001">
    <property type="protein sequence ID" value="PFG36117.1"/>
    <property type="molecule type" value="Genomic_DNA"/>
</dbReference>
<evidence type="ECO:0000313" key="1">
    <source>
        <dbReference type="EMBL" id="PFG36117.1"/>
    </source>
</evidence>
<dbReference type="PANTHER" id="PTHR43434">
    <property type="entry name" value="PHOSPHOGLYCOLATE PHOSPHATASE"/>
    <property type="match status" value="1"/>
</dbReference>
<dbReference type="InterPro" id="IPR041492">
    <property type="entry name" value="HAD_2"/>
</dbReference>
<organism evidence="1 2">
    <name type="scientific">Flavimobilis soli</name>
    <dbReference type="NCBI Taxonomy" id="442709"/>
    <lineage>
        <taxon>Bacteria</taxon>
        <taxon>Bacillati</taxon>
        <taxon>Actinomycetota</taxon>
        <taxon>Actinomycetes</taxon>
        <taxon>Micrococcales</taxon>
        <taxon>Jonesiaceae</taxon>
        <taxon>Flavimobilis</taxon>
    </lineage>
</organism>
<dbReference type="Gene3D" id="3.40.50.1000">
    <property type="entry name" value="HAD superfamily/HAD-like"/>
    <property type="match status" value="1"/>
</dbReference>
<dbReference type="Proteomes" id="UP000221394">
    <property type="component" value="Unassembled WGS sequence"/>
</dbReference>
<dbReference type="Gene3D" id="1.10.150.240">
    <property type="entry name" value="Putative phosphatase, domain 2"/>
    <property type="match status" value="1"/>
</dbReference>
<dbReference type="InterPro" id="IPR050155">
    <property type="entry name" value="HAD-like_hydrolase_sf"/>
</dbReference>
<dbReference type="GO" id="GO:0004713">
    <property type="term" value="F:protein tyrosine kinase activity"/>
    <property type="evidence" value="ECO:0007669"/>
    <property type="project" value="TreeGrafter"/>
</dbReference>
<sequence>MRHDLVLLDLDGTLMDSASGILSSIRHTYATLGVPEPSAEELRRFVGPPITESFLAHGFTPETLPEAMRVYRADFAARGMYDNRVFDGVEDLLAALVAAGVTLAVATSKPEVYARELTKEFGLDPYLAGTYGASLDEHSRASKAAVITYALLELEETAFAERGLPARDRIVMVGDRSHDVDGARLNGLGCIGVAWGYADEGELAAHGAHTVVDTPHDLADLLLG</sequence>
<dbReference type="SFLD" id="SFLDS00003">
    <property type="entry name" value="Haloacid_Dehalogenase"/>
    <property type="match status" value="1"/>
</dbReference>
<gene>
    <name evidence="1" type="ORF">ATL41_0826</name>
</gene>
<dbReference type="InterPro" id="IPR036412">
    <property type="entry name" value="HAD-like_sf"/>
</dbReference>
<dbReference type="InterPro" id="IPR023214">
    <property type="entry name" value="HAD_sf"/>
</dbReference>
<dbReference type="SFLD" id="SFLDG01129">
    <property type="entry name" value="C1.5:_HAD__Beta-PGM__Phosphata"/>
    <property type="match status" value="1"/>
</dbReference>
<dbReference type="AlphaFoldDB" id="A0A2A9EAM7"/>
<proteinExistence type="predicted"/>
<comment type="caution">
    <text evidence="1">The sequence shown here is derived from an EMBL/GenBank/DDBJ whole genome shotgun (WGS) entry which is preliminary data.</text>
</comment>
<dbReference type="InterPro" id="IPR023198">
    <property type="entry name" value="PGP-like_dom2"/>
</dbReference>
<dbReference type="RefSeq" id="WP_098457332.1">
    <property type="nucleotide sequence ID" value="NZ_PDJH01000001.1"/>
</dbReference>
<evidence type="ECO:0000313" key="2">
    <source>
        <dbReference type="Proteomes" id="UP000221394"/>
    </source>
</evidence>
<accession>A0A2A9EAM7</accession>
<name>A0A2A9EAM7_9MICO</name>
<keyword evidence="2" id="KW-1185">Reference proteome</keyword>
<dbReference type="SUPFAM" id="SSF56784">
    <property type="entry name" value="HAD-like"/>
    <property type="match status" value="1"/>
</dbReference>